<dbReference type="GO" id="GO:0000407">
    <property type="term" value="C:phagophore assembly site"/>
    <property type="evidence" value="ECO:0007669"/>
    <property type="project" value="TreeGrafter"/>
</dbReference>
<organism evidence="5 6">
    <name type="scientific">Pseudozyma flocculosa PF-1</name>
    <dbReference type="NCBI Taxonomy" id="1277687"/>
    <lineage>
        <taxon>Eukaryota</taxon>
        <taxon>Fungi</taxon>
        <taxon>Dikarya</taxon>
        <taxon>Basidiomycota</taxon>
        <taxon>Ustilaginomycotina</taxon>
        <taxon>Ustilaginomycetes</taxon>
        <taxon>Ustilaginales</taxon>
        <taxon>Ustilaginaceae</taxon>
        <taxon>Pseudozyma</taxon>
    </lineage>
</organism>
<evidence type="ECO:0000313" key="5">
    <source>
        <dbReference type="EMBL" id="EPQ26933.1"/>
    </source>
</evidence>
<dbReference type="Pfam" id="PF07855">
    <property type="entry name" value="ATG101"/>
    <property type="match status" value="2"/>
</dbReference>
<feature type="compositionally biased region" description="Low complexity" evidence="4">
    <location>
        <begin position="136"/>
        <end position="147"/>
    </location>
</feature>
<name>A0A061H377_9BASI</name>
<feature type="region of interest" description="Disordered" evidence="4">
    <location>
        <begin position="112"/>
        <end position="147"/>
    </location>
</feature>
<dbReference type="GeneID" id="19319657"/>
<dbReference type="EMBL" id="KE361642">
    <property type="protein sequence ID" value="EPQ26933.1"/>
    <property type="molecule type" value="Genomic_DNA"/>
</dbReference>
<accession>A0A061H377</accession>
<evidence type="ECO:0000256" key="3">
    <source>
        <dbReference type="ARBA" id="ARBA00023006"/>
    </source>
</evidence>
<dbReference type="AlphaFoldDB" id="A0A061H377"/>
<dbReference type="InterPro" id="IPR012445">
    <property type="entry name" value="ATG101"/>
</dbReference>
<comment type="similarity">
    <text evidence="1">Belongs to the ATG101 family.</text>
</comment>
<dbReference type="PANTHER" id="PTHR13292:SF0">
    <property type="entry name" value="AUTOPHAGY-RELATED PROTEIN 101"/>
    <property type="match status" value="1"/>
</dbReference>
<protein>
    <recommendedName>
        <fullName evidence="2">Autophagy-related protein 101</fullName>
    </recommendedName>
</protein>
<dbReference type="RefSeq" id="XP_007881294.1">
    <property type="nucleotide sequence ID" value="XM_007883103.1"/>
</dbReference>
<sequence>MTTPPAATSGGGSGSSGVGPLETFQFELTVEPRNLRDVVRTVLHSICFHRVFGTVRPKTIDLFGMTFPAVHEAEIERMVEDQTAAFCRQVEAKACKRVDLFVYLLHPATAGQRQPTSTAGQSTAADPADQQRQEAHASSSSSPVSAASKSLKSWATSKTMSGYPYTWLAHAFSGGSGQAAEAGAETARADGDGYATAKHQHQQQDAAEREKMRLERQSFETWRIRFEVVSARSERERLRLQSTTAGQMAEFLDSLLVFVDEKKAHIPAIISADLCPFPIEIQSVAIA</sequence>
<reference evidence="5 6" key="1">
    <citation type="journal article" date="2013" name="Plant Cell">
        <title>The transition from a phytopathogenic smut ancestor to an anamorphic biocontrol agent deciphered by comparative whole-genome analysis.</title>
        <authorList>
            <person name="Lefebvre F."/>
            <person name="Joly D.L."/>
            <person name="Labbe C."/>
            <person name="Teichmann B."/>
            <person name="Linning R."/>
            <person name="Belzile F."/>
            <person name="Bakkeren G."/>
            <person name="Belanger R.R."/>
        </authorList>
    </citation>
    <scope>NUCLEOTIDE SEQUENCE [LARGE SCALE GENOMIC DNA]</scope>
    <source>
        <strain evidence="5 6">PF-1</strain>
    </source>
</reference>
<evidence type="ECO:0000256" key="1">
    <source>
        <dbReference type="ARBA" id="ARBA00007130"/>
    </source>
</evidence>
<dbReference type="GO" id="GO:1990316">
    <property type="term" value="C:Atg1/ULK1 kinase complex"/>
    <property type="evidence" value="ECO:0007669"/>
    <property type="project" value="TreeGrafter"/>
</dbReference>
<feature type="compositionally biased region" description="Polar residues" evidence="4">
    <location>
        <begin position="112"/>
        <end position="124"/>
    </location>
</feature>
<dbReference type="PANTHER" id="PTHR13292">
    <property type="entry name" value="AUTOPHAGY-RELATED PROTEIN 101"/>
    <property type="match status" value="1"/>
</dbReference>
<dbReference type="GO" id="GO:0000045">
    <property type="term" value="P:autophagosome assembly"/>
    <property type="evidence" value="ECO:0007669"/>
    <property type="project" value="TreeGrafter"/>
</dbReference>
<dbReference type="KEGG" id="pfp:PFL1_05567"/>
<evidence type="ECO:0000313" key="6">
    <source>
        <dbReference type="Proteomes" id="UP000053664"/>
    </source>
</evidence>
<gene>
    <name evidence="5" type="ORF">PFL1_05567</name>
</gene>
<evidence type="ECO:0000256" key="4">
    <source>
        <dbReference type="SAM" id="MobiDB-lite"/>
    </source>
</evidence>
<keyword evidence="3" id="KW-0072">Autophagy</keyword>
<dbReference type="eggNOG" id="ENOG502T6ZD">
    <property type="taxonomic scope" value="Eukaryota"/>
</dbReference>
<dbReference type="HOGENOM" id="CLU_1205437_0_0_1"/>
<dbReference type="OrthoDB" id="10259639at2759"/>
<evidence type="ECO:0000256" key="2">
    <source>
        <dbReference type="ARBA" id="ARBA00018874"/>
    </source>
</evidence>
<proteinExistence type="inferred from homology"/>
<dbReference type="GO" id="GO:0019901">
    <property type="term" value="F:protein kinase binding"/>
    <property type="evidence" value="ECO:0007669"/>
    <property type="project" value="TreeGrafter"/>
</dbReference>
<dbReference type="Proteomes" id="UP000053664">
    <property type="component" value="Unassembled WGS sequence"/>
</dbReference>